<evidence type="ECO:0000256" key="11">
    <source>
        <dbReference type="ARBA" id="ARBA00023136"/>
    </source>
</evidence>
<keyword evidence="8" id="KW-0276">Fatty acid metabolism</keyword>
<name>A0A6I5ZMH3_9FIRM</name>
<feature type="domain" description="Thioesterase" evidence="24">
    <location>
        <begin position="43"/>
        <end position="107"/>
    </location>
</feature>
<dbReference type="EC" id="3.1.2.2" evidence="16"/>
<evidence type="ECO:0000256" key="12">
    <source>
        <dbReference type="ARBA" id="ARBA00023273"/>
    </source>
</evidence>
<dbReference type="GO" id="GO:0005737">
    <property type="term" value="C:cytoplasm"/>
    <property type="evidence" value="ECO:0007669"/>
    <property type="project" value="UniProtKB-SubCell"/>
</dbReference>
<dbReference type="GO" id="GO:0016787">
    <property type="term" value="F:hydrolase activity"/>
    <property type="evidence" value="ECO:0007669"/>
    <property type="project" value="UniProtKB-KW"/>
</dbReference>
<comment type="catalytic activity">
    <reaction evidence="20">
        <text>hexadecanoyl-CoA + H2O = hexadecanoate + CoA + H(+)</text>
        <dbReference type="Rhea" id="RHEA:16645"/>
        <dbReference type="ChEBI" id="CHEBI:7896"/>
        <dbReference type="ChEBI" id="CHEBI:15377"/>
        <dbReference type="ChEBI" id="CHEBI:15378"/>
        <dbReference type="ChEBI" id="CHEBI:57287"/>
        <dbReference type="ChEBI" id="CHEBI:57379"/>
        <dbReference type="EC" id="3.1.2.2"/>
    </reaction>
    <physiologicalReaction direction="left-to-right" evidence="20">
        <dbReference type="Rhea" id="RHEA:16646"/>
    </physiologicalReaction>
</comment>
<keyword evidence="4" id="KW-1003">Cell membrane</keyword>
<keyword evidence="12" id="KW-0966">Cell projection</keyword>
<evidence type="ECO:0000256" key="19">
    <source>
        <dbReference type="ARBA" id="ARBA00047588"/>
    </source>
</evidence>
<dbReference type="GO" id="GO:0006631">
    <property type="term" value="P:fatty acid metabolic process"/>
    <property type="evidence" value="ECO:0007669"/>
    <property type="project" value="UniProtKB-KW"/>
</dbReference>
<evidence type="ECO:0000256" key="17">
    <source>
        <dbReference type="ARBA" id="ARBA00040123"/>
    </source>
</evidence>
<dbReference type="Gene3D" id="3.10.129.10">
    <property type="entry name" value="Hotdog Thioesterase"/>
    <property type="match status" value="1"/>
</dbReference>
<dbReference type="Proteomes" id="UP000425916">
    <property type="component" value="Chromosome"/>
</dbReference>
<evidence type="ECO:0000313" key="26">
    <source>
        <dbReference type="Proteomes" id="UP000425916"/>
    </source>
</evidence>
<keyword evidence="26" id="KW-1185">Reference proteome</keyword>
<dbReference type="SUPFAM" id="SSF54637">
    <property type="entry name" value="Thioesterase/thiol ester dehydrase-isomerase"/>
    <property type="match status" value="1"/>
</dbReference>
<reference evidence="25 26" key="1">
    <citation type="submission" date="2019-11" db="EMBL/GenBank/DDBJ databases">
        <title>Genome sequence of Moorella glycerini DSM11254.</title>
        <authorList>
            <person name="Poehlein A."/>
            <person name="Boeer T."/>
            <person name="Daniel R."/>
        </authorList>
    </citation>
    <scope>NUCLEOTIDE SEQUENCE [LARGE SCALE GENOMIC DNA]</scope>
    <source>
        <strain evidence="25 26">DSM 11254</strain>
    </source>
</reference>
<evidence type="ECO:0000256" key="3">
    <source>
        <dbReference type="ARBA" id="ARBA00004632"/>
    </source>
</evidence>
<dbReference type="PANTHER" id="PTHR12418">
    <property type="entry name" value="ACYL-COENZYME A THIOESTERASE THEM4"/>
    <property type="match status" value="1"/>
</dbReference>
<evidence type="ECO:0000256" key="7">
    <source>
        <dbReference type="ARBA" id="ARBA00022801"/>
    </source>
</evidence>
<evidence type="ECO:0000256" key="20">
    <source>
        <dbReference type="ARBA" id="ARBA00047734"/>
    </source>
</evidence>
<evidence type="ECO:0000256" key="9">
    <source>
        <dbReference type="ARBA" id="ARBA00022946"/>
    </source>
</evidence>
<evidence type="ECO:0000256" key="5">
    <source>
        <dbReference type="ARBA" id="ARBA00022490"/>
    </source>
</evidence>
<comment type="catalytic activity">
    <reaction evidence="19">
        <text>octanoyl-CoA + H2O = octanoate + CoA + H(+)</text>
        <dbReference type="Rhea" id="RHEA:30143"/>
        <dbReference type="ChEBI" id="CHEBI:15377"/>
        <dbReference type="ChEBI" id="CHEBI:15378"/>
        <dbReference type="ChEBI" id="CHEBI:25646"/>
        <dbReference type="ChEBI" id="CHEBI:57287"/>
        <dbReference type="ChEBI" id="CHEBI:57386"/>
    </reaction>
    <physiologicalReaction direction="left-to-right" evidence="19">
        <dbReference type="Rhea" id="RHEA:30144"/>
    </physiologicalReaction>
</comment>
<dbReference type="PANTHER" id="PTHR12418:SF19">
    <property type="entry name" value="ACYL-COENZYME A THIOESTERASE THEM4"/>
    <property type="match status" value="1"/>
</dbReference>
<dbReference type="InterPro" id="IPR029069">
    <property type="entry name" value="HotDog_dom_sf"/>
</dbReference>
<comment type="similarity">
    <text evidence="15">Belongs to the THEM4/THEM5 thioesterase family.</text>
</comment>
<evidence type="ECO:0000256" key="18">
    <source>
        <dbReference type="ARBA" id="ARBA00043210"/>
    </source>
</evidence>
<comment type="subcellular location">
    <subcellularLocation>
        <location evidence="3">Cell projection</location>
        <location evidence="3">Ruffle membrane</location>
    </subcellularLocation>
    <subcellularLocation>
        <location evidence="2">Cytoplasm</location>
    </subcellularLocation>
    <subcellularLocation>
        <location evidence="1">Membrane</location>
        <topology evidence="1">Peripheral membrane protein</topology>
    </subcellularLocation>
</comment>
<dbReference type="CDD" id="cd03440">
    <property type="entry name" value="hot_dog"/>
    <property type="match status" value="1"/>
</dbReference>
<evidence type="ECO:0000259" key="24">
    <source>
        <dbReference type="Pfam" id="PF03061"/>
    </source>
</evidence>
<dbReference type="EMBL" id="CP046244">
    <property type="protein sequence ID" value="QGP91072.1"/>
    <property type="molecule type" value="Genomic_DNA"/>
</dbReference>
<comment type="catalytic activity">
    <reaction evidence="23">
        <text>tetradecanoyl-CoA + H2O = tetradecanoate + CoA + H(+)</text>
        <dbReference type="Rhea" id="RHEA:40119"/>
        <dbReference type="ChEBI" id="CHEBI:15377"/>
        <dbReference type="ChEBI" id="CHEBI:15378"/>
        <dbReference type="ChEBI" id="CHEBI:30807"/>
        <dbReference type="ChEBI" id="CHEBI:57287"/>
        <dbReference type="ChEBI" id="CHEBI:57385"/>
    </reaction>
    <physiologicalReaction direction="left-to-right" evidence="23">
        <dbReference type="Rhea" id="RHEA:40120"/>
    </physiologicalReaction>
</comment>
<gene>
    <name evidence="25" type="ORF">MGLY_03960</name>
</gene>
<evidence type="ECO:0000256" key="15">
    <source>
        <dbReference type="ARBA" id="ARBA00038456"/>
    </source>
</evidence>
<dbReference type="AlphaFoldDB" id="A0A6I5ZMH3"/>
<evidence type="ECO:0000256" key="10">
    <source>
        <dbReference type="ARBA" id="ARBA00023098"/>
    </source>
</evidence>
<evidence type="ECO:0000256" key="23">
    <source>
        <dbReference type="ARBA" id="ARBA00048180"/>
    </source>
</evidence>
<evidence type="ECO:0000256" key="1">
    <source>
        <dbReference type="ARBA" id="ARBA00004170"/>
    </source>
</evidence>
<evidence type="ECO:0000256" key="4">
    <source>
        <dbReference type="ARBA" id="ARBA00022475"/>
    </source>
</evidence>
<dbReference type="GO" id="GO:0016020">
    <property type="term" value="C:membrane"/>
    <property type="evidence" value="ECO:0007669"/>
    <property type="project" value="UniProtKB-SubCell"/>
</dbReference>
<evidence type="ECO:0000256" key="16">
    <source>
        <dbReference type="ARBA" id="ARBA00038848"/>
    </source>
</evidence>
<keyword evidence="5" id="KW-0963">Cytoplasm</keyword>
<evidence type="ECO:0000313" key="25">
    <source>
        <dbReference type="EMBL" id="QGP91072.1"/>
    </source>
</evidence>
<evidence type="ECO:0000256" key="13">
    <source>
        <dbReference type="ARBA" id="ARBA00035852"/>
    </source>
</evidence>
<sequence length="149" mass="16485">MGQSFCFGCSPDNPIGLHLECFPQDDGTWATYFTPARYHESYNGIMHGGLAATVLDELIGNHLLKGLGRWAVTARLEVRFRKPIPIGARVKFVSRIVREKGSLFQVAAWAELPDGRIAVEARAEMMARETGLASTTSFSQEFKQLPGLE</sequence>
<evidence type="ECO:0000256" key="14">
    <source>
        <dbReference type="ARBA" id="ARBA00037002"/>
    </source>
</evidence>
<comment type="catalytic activity">
    <reaction evidence="13">
        <text>(5Z,8Z,11Z,14Z)-eicosatetraenoyl-CoA + H2O = (5Z,8Z,11Z,14Z)-eicosatetraenoate + CoA + H(+)</text>
        <dbReference type="Rhea" id="RHEA:40151"/>
        <dbReference type="ChEBI" id="CHEBI:15377"/>
        <dbReference type="ChEBI" id="CHEBI:15378"/>
        <dbReference type="ChEBI" id="CHEBI:32395"/>
        <dbReference type="ChEBI" id="CHEBI:57287"/>
        <dbReference type="ChEBI" id="CHEBI:57368"/>
    </reaction>
    <physiologicalReaction direction="left-to-right" evidence="13">
        <dbReference type="Rhea" id="RHEA:40152"/>
    </physiologicalReaction>
</comment>
<dbReference type="InterPro" id="IPR006683">
    <property type="entry name" value="Thioestr_dom"/>
</dbReference>
<organism evidence="25 26">
    <name type="scientific">Neomoorella glycerini</name>
    <dbReference type="NCBI Taxonomy" id="55779"/>
    <lineage>
        <taxon>Bacteria</taxon>
        <taxon>Bacillati</taxon>
        <taxon>Bacillota</taxon>
        <taxon>Clostridia</taxon>
        <taxon>Neomoorellales</taxon>
        <taxon>Neomoorellaceae</taxon>
        <taxon>Neomoorella</taxon>
    </lineage>
</organism>
<keyword evidence="7" id="KW-0378">Hydrolase</keyword>
<accession>A0A6I5ZMH3</accession>
<keyword evidence="6" id="KW-0053">Apoptosis</keyword>
<evidence type="ECO:0000256" key="2">
    <source>
        <dbReference type="ARBA" id="ARBA00004496"/>
    </source>
</evidence>
<dbReference type="Pfam" id="PF03061">
    <property type="entry name" value="4HBT"/>
    <property type="match status" value="1"/>
</dbReference>
<keyword evidence="10" id="KW-0443">Lipid metabolism</keyword>
<comment type="catalytic activity">
    <reaction evidence="22">
        <text>dodecanoyl-CoA + H2O = dodecanoate + CoA + H(+)</text>
        <dbReference type="Rhea" id="RHEA:30135"/>
        <dbReference type="ChEBI" id="CHEBI:15377"/>
        <dbReference type="ChEBI" id="CHEBI:15378"/>
        <dbReference type="ChEBI" id="CHEBI:18262"/>
        <dbReference type="ChEBI" id="CHEBI:57287"/>
        <dbReference type="ChEBI" id="CHEBI:57375"/>
    </reaction>
    <physiologicalReaction direction="left-to-right" evidence="22">
        <dbReference type="Rhea" id="RHEA:30136"/>
    </physiologicalReaction>
</comment>
<dbReference type="InterPro" id="IPR052365">
    <property type="entry name" value="THEM4/THEM5_acyl-CoA_thioest"/>
</dbReference>
<comment type="catalytic activity">
    <reaction evidence="14">
        <text>(9Z)-octadecenoyl-CoA + H2O = (9Z)-octadecenoate + CoA + H(+)</text>
        <dbReference type="Rhea" id="RHEA:40139"/>
        <dbReference type="ChEBI" id="CHEBI:15377"/>
        <dbReference type="ChEBI" id="CHEBI:15378"/>
        <dbReference type="ChEBI" id="CHEBI:30823"/>
        <dbReference type="ChEBI" id="CHEBI:57287"/>
        <dbReference type="ChEBI" id="CHEBI:57387"/>
    </reaction>
    <physiologicalReaction direction="left-to-right" evidence="14">
        <dbReference type="Rhea" id="RHEA:40140"/>
    </physiologicalReaction>
</comment>
<evidence type="ECO:0000256" key="6">
    <source>
        <dbReference type="ARBA" id="ARBA00022703"/>
    </source>
</evidence>
<evidence type="ECO:0000256" key="21">
    <source>
        <dbReference type="ARBA" id="ARBA00047969"/>
    </source>
</evidence>
<evidence type="ECO:0000256" key="22">
    <source>
        <dbReference type="ARBA" id="ARBA00048074"/>
    </source>
</evidence>
<proteinExistence type="inferred from homology"/>
<dbReference type="RefSeq" id="WP_156271499.1">
    <property type="nucleotide sequence ID" value="NZ_CP046244.1"/>
</dbReference>
<keyword evidence="9" id="KW-0809">Transit peptide</keyword>
<comment type="catalytic activity">
    <reaction evidence="21">
        <text>decanoyl-CoA + H2O = decanoate + CoA + H(+)</text>
        <dbReference type="Rhea" id="RHEA:40059"/>
        <dbReference type="ChEBI" id="CHEBI:15377"/>
        <dbReference type="ChEBI" id="CHEBI:15378"/>
        <dbReference type="ChEBI" id="CHEBI:27689"/>
        <dbReference type="ChEBI" id="CHEBI:57287"/>
        <dbReference type="ChEBI" id="CHEBI:61430"/>
    </reaction>
    <physiologicalReaction direction="left-to-right" evidence="21">
        <dbReference type="Rhea" id="RHEA:40060"/>
    </physiologicalReaction>
</comment>
<protein>
    <recommendedName>
        <fullName evidence="17">Acyl-coenzyme A thioesterase THEM4</fullName>
        <ecNumber evidence="16">3.1.2.2</ecNumber>
    </recommendedName>
    <alternativeName>
        <fullName evidence="18">Thioesterase superfamily member 4</fullName>
    </alternativeName>
</protein>
<evidence type="ECO:0000256" key="8">
    <source>
        <dbReference type="ARBA" id="ARBA00022832"/>
    </source>
</evidence>
<dbReference type="OrthoDB" id="9792301at2"/>
<keyword evidence="11" id="KW-0472">Membrane</keyword>